<dbReference type="InterPro" id="IPR020845">
    <property type="entry name" value="AMP-binding_CS"/>
</dbReference>
<dbReference type="InterPro" id="IPR010071">
    <property type="entry name" value="AA_adenyl_dom"/>
</dbReference>
<feature type="transmembrane region" description="Helical" evidence="3">
    <location>
        <begin position="913"/>
        <end position="939"/>
    </location>
</feature>
<dbReference type="InterPro" id="IPR036736">
    <property type="entry name" value="ACP-like_sf"/>
</dbReference>
<dbReference type="Gene3D" id="3.30.300.30">
    <property type="match status" value="1"/>
</dbReference>
<dbReference type="InterPro" id="IPR011004">
    <property type="entry name" value="Trimer_LpxA-like_sf"/>
</dbReference>
<sequence>MSLNIAHPEPSSSAPSSPLIIRGADRPDLLRQETLADLLQHTASRNPDTIALIDGEQSLSYRDLNTQADQVAHHLLLAGVRPGDLVGLWLPRGMALLVMQAGIAKAGAGWLPFDADTPIERIAVCLEDAQAKLLVAAAAWRDAVATLSIPSLDEHQLSQPVHGELQRPIERLPSAPAYVIYTSGSTGKPKGILIDQQRICHFLRSENALLGVRHGDRVYQGFSVAFDMSFEEIWISYLVGATLWIAPKSLATNPEALPDALTQAGITVLHAVPTLLALFPQDVPSLRLINLGGEMCPASLVDRWATTGREMFNTYGPTEATVSASLARLRAGEPVTIGTPLPNYGLLVVDEQQQPVPQGQTGELCIIGPGVAMGYLGRPDLTADKFLTNPWATTPHDQRLYRTGDLAYIDEHGQVMCQGRVDDQVKIRGFRVELGEIEAILCRQPGVGTAAVVLRQGEGVDQLVAFWVAEGDTPPDTASLRQALRQSLPPYMVPGRFEQQPSLPRLTSGKIDRKALRALPLAAPAHTEDGDQPETPAETALFAALQALFPGQAIRRGADFFDDLGGHSLLAAKLASQLRTVPTYHSLTLNAIYQARTIQAIADAMTRCAGEQHLSAPPPRQATPPWRHWLCGLAQAASLPFLISVHMVHWLAPFFTYHFLTGEEGDSIVLAIGAALLVFLLGQISAFAASIAGRRLLGRVAPGRYPLWGITYFRWWLSDRLHDIAPRYLLSGSSLQAWYLRALGAQVGRDVVIGSVSVRVPSLLQIGDGVSLGAFVNLENARVERGELVIGPIHIGNEAYIGSYAVLEGHTVVGEGGRLEGLSSLADGQQMAAGTRFEGAPARKVGSVDPSTRRPRPALSTRRQCAEAVFYALGAMFTSALFFIPIFPTFILVDWLDGRWLAPSLPDHGPMSVALQYFVLAIPASALLVVCTALLSAAIRWIALPRLQPGTYPVHGGVYYRKWLANQIQESSLAVLHGVYATVYAPWWYRLLGAKVGKRAEISTALGVVPDMLTLGDETFIADSVMLGDEEIDGGWMTLKPTVVGHRSFVGNGAYVPDGTSLPENVLIGVQTKCPATAAMQSGDTWMGSPALRLPARECLAGFPDHLTYRPSWRRRLGRALVEAARIVLPLALTIGVGYLIVYTAMPAAERGEWGQFALQLARDGLLYGLGCFGFVFLLKWLLIGRYRPQAAPMWTPFVWLSEAVTNLYEAIAVPNFVNMLRGTPMIGPMLRLMGARIGKGVYLDTTDLTEFDCVHIGDDVEMNAWSGPQTHLFEDRIMKIGEVQIATGACVRARSTILYDAAVGQHVLLGPLTLVLKGERIPARSAWIGSPAQPHQI</sequence>
<dbReference type="Pfam" id="PF00550">
    <property type="entry name" value="PP-binding"/>
    <property type="match status" value="1"/>
</dbReference>
<dbReference type="Pfam" id="PF00501">
    <property type="entry name" value="AMP-binding"/>
    <property type="match status" value="1"/>
</dbReference>
<dbReference type="NCBIfam" id="TIGR01733">
    <property type="entry name" value="AA-adenyl-dom"/>
    <property type="match status" value="1"/>
</dbReference>
<accession>A0A840MH23</accession>
<keyword evidence="3" id="KW-1133">Transmembrane helix</keyword>
<keyword evidence="3" id="KW-0812">Transmembrane</keyword>
<dbReference type="InterPro" id="IPR006162">
    <property type="entry name" value="Ppantetheine_attach_site"/>
</dbReference>
<dbReference type="EMBL" id="JACHHY010000009">
    <property type="protein sequence ID" value="MBB5018524.1"/>
    <property type="molecule type" value="Genomic_DNA"/>
</dbReference>
<dbReference type="SUPFAM" id="SSF51161">
    <property type="entry name" value="Trimeric LpxA-like enzymes"/>
    <property type="match status" value="3"/>
</dbReference>
<dbReference type="InterPro" id="IPR012728">
    <property type="entry name" value="Pls/PosA_C"/>
</dbReference>
<proteinExistence type="predicted"/>
<dbReference type="PROSITE" id="PS00455">
    <property type="entry name" value="AMP_BINDING"/>
    <property type="match status" value="1"/>
</dbReference>
<dbReference type="SUPFAM" id="SSF56801">
    <property type="entry name" value="Acetyl-CoA synthetase-like"/>
    <property type="match status" value="1"/>
</dbReference>
<keyword evidence="1" id="KW-0596">Phosphopantetheine</keyword>
<keyword evidence="6" id="KW-1185">Reference proteome</keyword>
<dbReference type="PROSITE" id="PS00012">
    <property type="entry name" value="PHOSPHOPANTETHEINE"/>
    <property type="match status" value="1"/>
</dbReference>
<dbReference type="InterPro" id="IPR042099">
    <property type="entry name" value="ANL_N_sf"/>
</dbReference>
<feature type="transmembrane region" description="Helical" evidence="3">
    <location>
        <begin position="868"/>
        <end position="893"/>
    </location>
</feature>
<reference evidence="5 6" key="1">
    <citation type="submission" date="2020-08" db="EMBL/GenBank/DDBJ databases">
        <title>Genomic Encyclopedia of Type Strains, Phase IV (KMG-IV): sequencing the most valuable type-strain genomes for metagenomic binning, comparative biology and taxonomic classification.</title>
        <authorList>
            <person name="Goeker M."/>
        </authorList>
    </citation>
    <scope>NUCLEOTIDE SEQUENCE [LARGE SCALE GENOMIC DNA]</scope>
    <source>
        <strain evidence="5 6">DSM 27165</strain>
    </source>
</reference>
<dbReference type="GO" id="GO:0031177">
    <property type="term" value="F:phosphopantetheine binding"/>
    <property type="evidence" value="ECO:0007669"/>
    <property type="project" value="TreeGrafter"/>
</dbReference>
<evidence type="ECO:0000313" key="6">
    <source>
        <dbReference type="Proteomes" id="UP000575898"/>
    </source>
</evidence>
<feature type="transmembrane region" description="Helical" evidence="3">
    <location>
        <begin position="1166"/>
        <end position="1184"/>
    </location>
</feature>
<dbReference type="PANTHER" id="PTHR45527">
    <property type="entry name" value="NONRIBOSOMAL PEPTIDE SYNTHETASE"/>
    <property type="match status" value="1"/>
</dbReference>
<protein>
    <submittedName>
        <fullName evidence="5">Non-ribosomal peptide synthetase-like protein</fullName>
    </submittedName>
</protein>
<dbReference type="Proteomes" id="UP000575898">
    <property type="component" value="Unassembled WGS sequence"/>
</dbReference>
<dbReference type="InterPro" id="IPR045851">
    <property type="entry name" value="AMP-bd_C_sf"/>
</dbReference>
<dbReference type="NCBIfam" id="TIGR02353">
    <property type="entry name" value="NRPS_term_dom"/>
    <property type="match status" value="1"/>
</dbReference>
<dbReference type="FunFam" id="3.40.50.12780:FF:000012">
    <property type="entry name" value="Non-ribosomal peptide synthetase"/>
    <property type="match status" value="1"/>
</dbReference>
<feature type="transmembrane region" description="Helical" evidence="3">
    <location>
        <begin position="668"/>
        <end position="689"/>
    </location>
</feature>
<dbReference type="Gene3D" id="1.10.1200.10">
    <property type="entry name" value="ACP-like"/>
    <property type="match status" value="1"/>
</dbReference>
<gene>
    <name evidence="5" type="ORF">HNQ59_001813</name>
</gene>
<comment type="caution">
    <text evidence="5">The sequence shown here is derived from an EMBL/GenBank/DDBJ whole genome shotgun (WGS) entry which is preliminary data.</text>
</comment>
<evidence type="ECO:0000256" key="3">
    <source>
        <dbReference type="SAM" id="Phobius"/>
    </source>
</evidence>
<dbReference type="GO" id="GO:0044550">
    <property type="term" value="P:secondary metabolite biosynthetic process"/>
    <property type="evidence" value="ECO:0007669"/>
    <property type="project" value="TreeGrafter"/>
</dbReference>
<dbReference type="Pfam" id="PF13193">
    <property type="entry name" value="AMP-binding_C"/>
    <property type="match status" value="1"/>
</dbReference>
<keyword evidence="2" id="KW-0597">Phosphoprotein</keyword>
<feature type="transmembrane region" description="Helical" evidence="3">
    <location>
        <begin position="1124"/>
        <end position="1146"/>
    </location>
</feature>
<organism evidence="5 6">
    <name type="scientific">Chitinivorax tropicus</name>
    <dbReference type="NCBI Taxonomy" id="714531"/>
    <lineage>
        <taxon>Bacteria</taxon>
        <taxon>Pseudomonadati</taxon>
        <taxon>Pseudomonadota</taxon>
        <taxon>Betaproteobacteria</taxon>
        <taxon>Chitinivorax</taxon>
    </lineage>
</organism>
<feature type="domain" description="Carrier" evidence="4">
    <location>
        <begin position="532"/>
        <end position="609"/>
    </location>
</feature>
<dbReference type="InterPro" id="IPR009081">
    <property type="entry name" value="PP-bd_ACP"/>
</dbReference>
<dbReference type="PANTHER" id="PTHR45527:SF1">
    <property type="entry name" value="FATTY ACID SYNTHASE"/>
    <property type="match status" value="1"/>
</dbReference>
<evidence type="ECO:0000313" key="5">
    <source>
        <dbReference type="EMBL" id="MBB5018524.1"/>
    </source>
</evidence>
<keyword evidence="3" id="KW-0472">Membrane</keyword>
<dbReference type="GO" id="GO:0043041">
    <property type="term" value="P:amino acid activation for nonribosomal peptide biosynthetic process"/>
    <property type="evidence" value="ECO:0007669"/>
    <property type="project" value="TreeGrafter"/>
</dbReference>
<dbReference type="SUPFAM" id="SSF47336">
    <property type="entry name" value="ACP-like"/>
    <property type="match status" value="1"/>
</dbReference>
<dbReference type="InterPro" id="IPR000873">
    <property type="entry name" value="AMP-dep_synth/lig_dom"/>
</dbReference>
<evidence type="ECO:0000256" key="2">
    <source>
        <dbReference type="ARBA" id="ARBA00022553"/>
    </source>
</evidence>
<dbReference type="GO" id="GO:0005737">
    <property type="term" value="C:cytoplasm"/>
    <property type="evidence" value="ECO:0007669"/>
    <property type="project" value="TreeGrafter"/>
</dbReference>
<dbReference type="Gene3D" id="3.40.50.12780">
    <property type="entry name" value="N-terminal domain of ligase-like"/>
    <property type="match status" value="1"/>
</dbReference>
<evidence type="ECO:0000256" key="1">
    <source>
        <dbReference type="ARBA" id="ARBA00022450"/>
    </source>
</evidence>
<dbReference type="InterPro" id="IPR025110">
    <property type="entry name" value="AMP-bd_C"/>
</dbReference>
<dbReference type="PROSITE" id="PS50075">
    <property type="entry name" value="CARRIER"/>
    <property type="match status" value="1"/>
</dbReference>
<dbReference type="Gene3D" id="2.160.10.10">
    <property type="entry name" value="Hexapeptide repeat proteins"/>
    <property type="match status" value="3"/>
</dbReference>
<name>A0A840MH23_9PROT</name>
<evidence type="ECO:0000259" key="4">
    <source>
        <dbReference type="PROSITE" id="PS50075"/>
    </source>
</evidence>
<dbReference type="CDD" id="cd05930">
    <property type="entry name" value="A_NRPS"/>
    <property type="match status" value="1"/>
</dbReference>